<evidence type="ECO:0000313" key="3">
    <source>
        <dbReference type="EMBL" id="AOV57702.1"/>
    </source>
</evidence>
<dbReference type="GeneID" id="15009560"/>
<dbReference type="Proteomes" id="UP000240287">
    <property type="component" value="Genome"/>
</dbReference>
<reference evidence="8 9" key="2">
    <citation type="journal article" date="2016" name="Virology">
        <title>The genomic content and context of auxiliary metabolic genes in marine cyanomyoviruses.</title>
        <authorList>
            <person name="Crummett L.T."/>
            <person name="Puxty R.J."/>
            <person name="Weihe C."/>
            <person name="Marston M.F."/>
            <person name="Martiny J.B."/>
        </authorList>
    </citation>
    <scope>NUCLEOTIDE SEQUENCE [LARGE SCALE GENOMIC DNA]</scope>
    <source>
        <strain evidence="2">0309SB33</strain>
        <strain evidence="3">0310NB17</strain>
        <strain evidence="4">0809CC03</strain>
        <strain evidence="5">0810SB17</strain>
        <strain evidence="6">0910CC29</strain>
    </source>
</reference>
<organism evidence="1 7">
    <name type="scientific">Synechococcus phage S-CAM1</name>
    <dbReference type="NCBI Taxonomy" id="754037"/>
    <lineage>
        <taxon>Viruses</taxon>
        <taxon>Duplodnaviria</taxon>
        <taxon>Heunggongvirae</taxon>
        <taxon>Uroviricota</taxon>
        <taxon>Caudoviricetes</taxon>
        <taxon>Pantevenvirales</taxon>
        <taxon>Kyanoviridae</taxon>
        <taxon>Anaposvirus</taxon>
        <taxon>Anaposvirus socalone</taxon>
    </lineage>
</organism>
<evidence type="ECO:0000313" key="8">
    <source>
        <dbReference type="Proteomes" id="UP000240287"/>
    </source>
</evidence>
<sequence length="82" mass="9821">MNSDTPLPKPMVADPKQPKAVEQYLKVMRQVADPRDQSEIFWWTRMDEDQLMRVMQKFCWDNSIDYNTVNWGKFLRGDNIPE</sequence>
<dbReference type="RefSeq" id="YP_007673053.1">
    <property type="nucleotide sequence ID" value="NC_020837.1"/>
</dbReference>
<dbReference type="EMBL" id="KU686193">
    <property type="protein sequence ID" value="AOV57702.1"/>
    <property type="molecule type" value="Genomic_DNA"/>
</dbReference>
<dbReference type="Proteomes" id="UP000203521">
    <property type="component" value="Segment"/>
</dbReference>
<dbReference type="Proteomes" id="UP000241265">
    <property type="component" value="Genome"/>
</dbReference>
<dbReference type="EMBL" id="KU686196">
    <property type="protein sequence ID" value="AOV58452.1"/>
    <property type="molecule type" value="Genomic_DNA"/>
</dbReference>
<keyword evidence="7" id="KW-1185">Reference proteome</keyword>
<reference evidence="1 7" key="1">
    <citation type="submission" date="2010-11" db="EMBL/GenBank/DDBJ databases">
        <title>The Genome Sequence of Synechococcus phage S-CAM1 0208SB26.</title>
        <authorList>
            <consortium name="The Broad Institute Genome Sequencing Platform"/>
            <person name="Henn M.R."/>
            <person name="Martiny J."/>
            <person name="Weihe C."/>
            <person name="Levin J."/>
            <person name="Malboeuf C."/>
            <person name="Casali M."/>
            <person name="Russ C."/>
            <person name="Lennon N."/>
            <person name="Chapman S.B."/>
            <person name="Erlich R."/>
            <person name="Young S.K."/>
            <person name="Yandava C."/>
            <person name="Zeng Q."/>
            <person name="Alvarado L."/>
            <person name="Anderson S."/>
            <person name="Berlin A."/>
            <person name="Chen Z."/>
            <person name="Freedman E."/>
            <person name="Gellesch M."/>
            <person name="Goldberg J."/>
            <person name="Green L."/>
            <person name="Griggs A."/>
            <person name="Gujja S."/>
            <person name="Heilman E.R."/>
            <person name="Heiman D."/>
            <person name="Hollinger A."/>
            <person name="Howarth C."/>
            <person name="Larson L."/>
            <person name="Mehta T."/>
            <person name="Pearson M."/>
            <person name="Roberts A."/>
            <person name="Ryan E."/>
            <person name="Saif S."/>
            <person name="Shea T."/>
            <person name="Shenoy N."/>
            <person name="Sisk P."/>
            <person name="Stolte C."/>
            <person name="Sykes S."/>
            <person name="White J."/>
            <person name="Haas B."/>
            <person name="Nusbaum C."/>
            <person name="Birren B."/>
        </authorList>
    </citation>
    <scope>NUCLEOTIDE SEQUENCE [LARGE SCALE GENOMIC DNA]</scope>
    <source>
        <strain evidence="1 7">S-CAM1</strain>
    </source>
</reference>
<dbReference type="EMBL" id="KU686195">
    <property type="protein sequence ID" value="AOV58202.1"/>
    <property type="molecule type" value="Genomic_DNA"/>
</dbReference>
<dbReference type="Proteomes" id="UP000241494">
    <property type="component" value="Segment"/>
</dbReference>
<evidence type="ECO:0000313" key="1">
    <source>
        <dbReference type="EMBL" id="AGH26875.1"/>
    </source>
</evidence>
<dbReference type="EMBL" id="KU686194">
    <property type="protein sequence ID" value="AOV57952.1"/>
    <property type="molecule type" value="Genomic_DNA"/>
</dbReference>
<dbReference type="Proteomes" id="UP000241591">
    <property type="component" value="Segment"/>
</dbReference>
<dbReference type="OrthoDB" id="40756at10239"/>
<evidence type="ECO:0000313" key="7">
    <source>
        <dbReference type="Proteomes" id="UP000203521"/>
    </source>
</evidence>
<protein>
    <submittedName>
        <fullName evidence="1">Uncharacterized protein</fullName>
    </submittedName>
</protein>
<gene>
    <name evidence="4" type="ORF">C030809_197</name>
    <name evidence="6" type="ORF">C290910_197</name>
    <name evidence="3" type="ORF">N170310_197</name>
    <name evidence="2" type="ORF">N330309_197</name>
    <name evidence="5" type="ORF">S170810_197</name>
    <name evidence="1" type="ORF">SXBG_00139</name>
</gene>
<evidence type="ECO:0000313" key="2">
    <source>
        <dbReference type="EMBL" id="AOV57452.1"/>
    </source>
</evidence>
<evidence type="ECO:0000313" key="5">
    <source>
        <dbReference type="EMBL" id="AOV58202.1"/>
    </source>
</evidence>
<proteinExistence type="predicted"/>
<accession>M4QS17</accession>
<evidence type="ECO:0000313" key="9">
    <source>
        <dbReference type="Proteomes" id="UP000241265"/>
    </source>
</evidence>
<dbReference type="EMBL" id="HQ634177">
    <property type="protein sequence ID" value="AGH26875.1"/>
    <property type="molecule type" value="Genomic_DNA"/>
</dbReference>
<dbReference type="EMBL" id="KU686192">
    <property type="protein sequence ID" value="AOV57452.1"/>
    <property type="molecule type" value="Genomic_DNA"/>
</dbReference>
<evidence type="ECO:0000313" key="6">
    <source>
        <dbReference type="EMBL" id="AOV58452.1"/>
    </source>
</evidence>
<dbReference type="KEGG" id="vg:15009560"/>
<dbReference type="Proteomes" id="UP000241610">
    <property type="component" value="Segment"/>
</dbReference>
<name>M4QS17_9CAUD</name>
<evidence type="ECO:0000313" key="4">
    <source>
        <dbReference type="EMBL" id="AOV57952.1"/>
    </source>
</evidence>